<feature type="region of interest" description="Disordered" evidence="1">
    <location>
        <begin position="27"/>
        <end position="76"/>
    </location>
</feature>
<feature type="compositionally biased region" description="Gly residues" evidence="1">
    <location>
        <begin position="60"/>
        <end position="76"/>
    </location>
</feature>
<feature type="compositionally biased region" description="Low complexity" evidence="1">
    <location>
        <begin position="36"/>
        <end position="45"/>
    </location>
</feature>
<evidence type="ECO:0000313" key="3">
    <source>
        <dbReference type="Proteomes" id="UP001595721"/>
    </source>
</evidence>
<dbReference type="RefSeq" id="WP_377742867.1">
    <property type="nucleotide sequence ID" value="NZ_JBHRXJ010000002.1"/>
</dbReference>
<sequence length="76" mass="7250">MMNTKIVVILLILAVVLWRLAVMSNRASRVSRHDSGSGIVASDAGSSGGSGDSGSCHSDSGGGDCGGGDGGGGGGD</sequence>
<organism evidence="2 3">
    <name type="scientific">Paracoccus mangrovi</name>
    <dbReference type="NCBI Taxonomy" id="1715645"/>
    <lineage>
        <taxon>Bacteria</taxon>
        <taxon>Pseudomonadati</taxon>
        <taxon>Pseudomonadota</taxon>
        <taxon>Alphaproteobacteria</taxon>
        <taxon>Rhodobacterales</taxon>
        <taxon>Paracoccaceae</taxon>
        <taxon>Paracoccus</taxon>
    </lineage>
</organism>
<protein>
    <submittedName>
        <fullName evidence="2">Uncharacterized protein</fullName>
    </submittedName>
</protein>
<dbReference type="Proteomes" id="UP001595721">
    <property type="component" value="Unassembled WGS sequence"/>
</dbReference>
<name>A0ABV7R3U6_9RHOB</name>
<accession>A0ABV7R3U6</accession>
<gene>
    <name evidence="2" type="ORF">ACFOMH_04430</name>
</gene>
<comment type="caution">
    <text evidence="2">The sequence shown here is derived from an EMBL/GenBank/DDBJ whole genome shotgun (WGS) entry which is preliminary data.</text>
</comment>
<reference evidence="3" key="1">
    <citation type="journal article" date="2019" name="Int. J. Syst. Evol. Microbiol.">
        <title>The Global Catalogue of Microorganisms (GCM) 10K type strain sequencing project: providing services to taxonomists for standard genome sequencing and annotation.</title>
        <authorList>
            <consortium name="The Broad Institute Genomics Platform"/>
            <consortium name="The Broad Institute Genome Sequencing Center for Infectious Disease"/>
            <person name="Wu L."/>
            <person name="Ma J."/>
        </authorList>
    </citation>
    <scope>NUCLEOTIDE SEQUENCE [LARGE SCALE GENOMIC DNA]</scope>
    <source>
        <strain evidence="3">KCTC 42899</strain>
    </source>
</reference>
<dbReference type="EMBL" id="JBHRXJ010000002">
    <property type="protein sequence ID" value="MFC3527410.1"/>
    <property type="molecule type" value="Genomic_DNA"/>
</dbReference>
<evidence type="ECO:0000256" key="1">
    <source>
        <dbReference type="SAM" id="MobiDB-lite"/>
    </source>
</evidence>
<evidence type="ECO:0000313" key="2">
    <source>
        <dbReference type="EMBL" id="MFC3527410.1"/>
    </source>
</evidence>
<keyword evidence="3" id="KW-1185">Reference proteome</keyword>
<proteinExistence type="predicted"/>